<evidence type="ECO:0000313" key="2">
    <source>
        <dbReference type="Proteomes" id="UP000242246"/>
    </source>
</evidence>
<dbReference type="AlphaFoldDB" id="A0A2A5S1C1"/>
<protein>
    <submittedName>
        <fullName evidence="1">Uncharacterized protein</fullName>
    </submittedName>
</protein>
<reference evidence="1 2" key="1">
    <citation type="submission" date="2014-12" db="EMBL/GenBank/DDBJ databases">
        <title>Draft genome sequences of 10 type strains of Lactococcus.</title>
        <authorList>
            <person name="Sun Z."/>
            <person name="Zhong Z."/>
            <person name="Liu W."/>
            <person name="Zhang W."/>
            <person name="Zhang H."/>
        </authorList>
    </citation>
    <scope>NUCLEOTIDE SEQUENCE [LARGE SCALE GENOMIC DNA]</scope>
    <source>
        <strain evidence="1 2">DSM 20686</strain>
    </source>
</reference>
<organism evidence="1 2">
    <name type="scientific">Pseudolactococcus plantarum</name>
    <dbReference type="NCBI Taxonomy" id="1365"/>
    <lineage>
        <taxon>Bacteria</taxon>
        <taxon>Bacillati</taxon>
        <taxon>Bacillota</taxon>
        <taxon>Bacilli</taxon>
        <taxon>Lactobacillales</taxon>
        <taxon>Streptococcaceae</taxon>
        <taxon>Pseudolactococcus</taxon>
    </lineage>
</organism>
<dbReference type="EMBL" id="JXJX01000005">
    <property type="protein sequence ID" value="PCS07262.1"/>
    <property type="molecule type" value="Genomic_DNA"/>
</dbReference>
<keyword evidence="2" id="KW-1185">Reference proteome</keyword>
<proteinExistence type="predicted"/>
<dbReference type="STRING" id="1348632.GCA_001591745_00546"/>
<comment type="caution">
    <text evidence="1">The sequence shown here is derived from an EMBL/GenBank/DDBJ whole genome shotgun (WGS) entry which is preliminary data.</text>
</comment>
<accession>A0A2A5S1C1</accession>
<evidence type="ECO:0000313" key="1">
    <source>
        <dbReference type="EMBL" id="PCS07262.1"/>
    </source>
</evidence>
<gene>
    <name evidence="1" type="ORF">RU87_GL001315</name>
</gene>
<dbReference type="Proteomes" id="UP000242246">
    <property type="component" value="Unassembled WGS sequence"/>
</dbReference>
<name>A0A2A5S1C1_9LACT</name>
<sequence length="105" mass="11522">MLVDLGGKVYMNNKENDNLEKQRTAAIGFKQVQPGVEEIEFMQEGSYSGAGTWSVGVNIMVDGKKYSEIFREEGLMGGDELPDGNTGTKTPVKVIYSNGKEEVLK</sequence>